<evidence type="ECO:0000256" key="2">
    <source>
        <dbReference type="ARBA" id="ARBA00016042"/>
    </source>
</evidence>
<dbReference type="InterPro" id="IPR036612">
    <property type="entry name" value="KH_dom_type_1_sf"/>
</dbReference>
<evidence type="ECO:0000256" key="1">
    <source>
        <dbReference type="ARBA" id="ARBA00011420"/>
    </source>
</evidence>
<evidence type="ECO:0000256" key="3">
    <source>
        <dbReference type="ARBA" id="ARBA00022884"/>
    </source>
</evidence>
<evidence type="ECO:0000259" key="5">
    <source>
        <dbReference type="SMART" id="SM00322"/>
    </source>
</evidence>
<dbReference type="Gene3D" id="3.30.1370.10">
    <property type="entry name" value="K Homology domain, type 1"/>
    <property type="match status" value="1"/>
</dbReference>
<dbReference type="EMBL" id="MNPJ01000014">
    <property type="protein sequence ID" value="OQS55085.1"/>
    <property type="molecule type" value="Genomic_DNA"/>
</dbReference>
<organism evidence="6 7">
    <name type="scientific">Ecytonucleospora hepatopenaei</name>
    <dbReference type="NCBI Taxonomy" id="646526"/>
    <lineage>
        <taxon>Eukaryota</taxon>
        <taxon>Fungi</taxon>
        <taxon>Fungi incertae sedis</taxon>
        <taxon>Microsporidia</taxon>
        <taxon>Enterocytozoonidae</taxon>
        <taxon>Ecytonucleospora</taxon>
    </lineage>
</organism>
<protein>
    <recommendedName>
        <fullName evidence="2">Pre-rRNA-processing protein PNO1</fullName>
    </recommendedName>
</protein>
<dbReference type="PANTHER" id="PTHR12826">
    <property type="entry name" value="RIBONUCLEASE Y"/>
    <property type="match status" value="1"/>
</dbReference>
<dbReference type="InterPro" id="IPR004087">
    <property type="entry name" value="KH_dom"/>
</dbReference>
<proteinExistence type="predicted"/>
<dbReference type="GO" id="GO:0005730">
    <property type="term" value="C:nucleolus"/>
    <property type="evidence" value="ECO:0007669"/>
    <property type="project" value="EnsemblFungi"/>
</dbReference>
<dbReference type="Proteomes" id="UP000192758">
    <property type="component" value="Unassembled WGS sequence"/>
</dbReference>
<dbReference type="STRING" id="646526.A0A1W0E752"/>
<keyword evidence="3" id="KW-0694">RNA-binding</keyword>
<evidence type="ECO:0000313" key="6">
    <source>
        <dbReference type="EMBL" id="OQS55085.1"/>
    </source>
</evidence>
<dbReference type="SMART" id="SM00322">
    <property type="entry name" value="KH"/>
    <property type="match status" value="1"/>
</dbReference>
<dbReference type="GO" id="GO:0003723">
    <property type="term" value="F:RNA binding"/>
    <property type="evidence" value="ECO:0007669"/>
    <property type="project" value="UniProtKB-KW"/>
</dbReference>
<dbReference type="AlphaFoldDB" id="A0A1W0E752"/>
<sequence length="217" mass="25143">MSDSEDFEVRSVEIPKNKLHKIKENWMKIYSAVVEHGKVQLRYNVIKRAIEFRINISKDDCKISLKSNSEKNISINKMYLDRCILFIEIILDGFKTDDATALLKYKDVFCEKFEITEVRKMKSNHLTRAIGRVIGRQGKTKETIENFSQVKFNLINNKVFLLGTTGAIKMAKEAICRLIQGSETNSVFNKLKTQATKQKDQYGCLQTIYDDLRETDN</sequence>
<dbReference type="OrthoDB" id="1932641at2759"/>
<comment type="subunit">
    <text evidence="1">Component of the small ribosomal subunit, ribosomal RNA processing complex (SSU RRP complex).</text>
</comment>
<dbReference type="InterPro" id="IPR055211">
    <property type="entry name" value="KH_PNO1_2nd"/>
</dbReference>
<feature type="domain" description="K Homology" evidence="5">
    <location>
        <begin position="107"/>
        <end position="180"/>
    </location>
</feature>
<accession>A0A1W0E752</accession>
<evidence type="ECO:0000256" key="4">
    <source>
        <dbReference type="ARBA" id="ARBA00025554"/>
    </source>
</evidence>
<dbReference type="Pfam" id="PF22891">
    <property type="entry name" value="KH_PNO1_2nd"/>
    <property type="match status" value="1"/>
</dbReference>
<comment type="function">
    <text evidence="4">Required for small ribosomal subunit (SSU) synthesis. Has a role in the processing of early nucleolar and late cytoplasmic pre-RNA species.</text>
</comment>
<keyword evidence="7" id="KW-1185">Reference proteome</keyword>
<dbReference type="SUPFAM" id="SSF54791">
    <property type="entry name" value="Eukaryotic type KH-domain (KH-domain type I)"/>
    <property type="match status" value="1"/>
</dbReference>
<dbReference type="PANTHER" id="PTHR12826:SF13">
    <property type="entry name" value="RNA-BINDING PROTEIN PNO1"/>
    <property type="match status" value="1"/>
</dbReference>
<reference evidence="6 7" key="1">
    <citation type="journal article" date="2017" name="Environ. Microbiol.">
        <title>Decay of the glycolytic pathway and adaptation to intranuclear parasitism within Enterocytozoonidae microsporidia.</title>
        <authorList>
            <person name="Wiredu Boakye D."/>
            <person name="Jaroenlak P."/>
            <person name="Prachumwat A."/>
            <person name="Williams T.A."/>
            <person name="Bateman K.S."/>
            <person name="Itsathitphaisarn O."/>
            <person name="Sritunyalucksana K."/>
            <person name="Paszkiewicz K.H."/>
            <person name="Moore K.A."/>
            <person name="Stentiford G.D."/>
            <person name="Williams B.A."/>
        </authorList>
    </citation>
    <scope>NUCLEOTIDE SEQUENCE [LARGE SCALE GENOMIC DNA]</scope>
    <source>
        <strain evidence="6 7">TH1</strain>
    </source>
</reference>
<comment type="caution">
    <text evidence="6">The sequence shown here is derived from an EMBL/GenBank/DDBJ whole genome shotgun (WGS) entry which is preliminary data.</text>
</comment>
<name>A0A1W0E752_9MICR</name>
<evidence type="ECO:0000313" key="7">
    <source>
        <dbReference type="Proteomes" id="UP000192758"/>
    </source>
</evidence>
<dbReference type="VEuPathDB" id="MicrosporidiaDB:EHP00_321"/>
<gene>
    <name evidence="6" type="primary">PNO1</name>
    <name evidence="6" type="ORF">EHP00_321</name>
</gene>